<proteinExistence type="predicted"/>
<dbReference type="Proteomes" id="UP000319715">
    <property type="component" value="Unassembled WGS sequence"/>
</dbReference>
<evidence type="ECO:0000313" key="2">
    <source>
        <dbReference type="Proteomes" id="UP000319715"/>
    </source>
</evidence>
<comment type="caution">
    <text evidence="1">The sequence shown here is derived from an EMBL/GenBank/DDBJ whole genome shotgun (WGS) entry which is preliminary data.</text>
</comment>
<organism evidence="1 2">
    <name type="scientific">Pantoea dispersa</name>
    <dbReference type="NCBI Taxonomy" id="59814"/>
    <lineage>
        <taxon>Bacteria</taxon>
        <taxon>Pseudomonadati</taxon>
        <taxon>Pseudomonadota</taxon>
        <taxon>Gammaproteobacteria</taxon>
        <taxon>Enterobacterales</taxon>
        <taxon>Erwiniaceae</taxon>
        <taxon>Pantoea</taxon>
    </lineage>
</organism>
<dbReference type="RefSeq" id="WP_141496564.1">
    <property type="nucleotide sequence ID" value="NZ_JABMIL010000008.1"/>
</dbReference>
<protein>
    <recommendedName>
        <fullName evidence="3">HNH endonuclease</fullName>
    </recommendedName>
</protein>
<dbReference type="Gene3D" id="1.10.30.50">
    <property type="match status" value="1"/>
</dbReference>
<accession>A0ABY2ZVE0</accession>
<sequence length="376" mass="43989">MINLPKNKVFNHEFILTYQDSVRNYVAKKKLALNFFNHSFSAEEICSTEIINCISFDPFSRPSLGPSNESFLNDYQELSNFLLHGKNYLNVIKKGFSFKSGAGYRNMLKNERAYVIKKFSHNQILRNIGINNPDIIASEKKYLAFYEVVNNSFMKNNQSIKTIFNYSEFLTSKKNIRNEILANIKVTICPYCNRQYIDTYSHEGNIRSIAQIDHLFPKSIFPLYSLTLLNFVPSCSYCNCVIKKDRLFPWKSFYTDNTLDEQYFELTYHDAEGLYGKSSGFDLTISATKKEDRDHAKFFRHQDIYKNHKEDITSILKKRLTFTSGYKKSLEEVLSKEITNAEFKFMIFGITGEPEDYLKIPLSKLKNDILKYQRKP</sequence>
<evidence type="ECO:0008006" key="3">
    <source>
        <dbReference type="Google" id="ProtNLM"/>
    </source>
</evidence>
<keyword evidence="2" id="KW-1185">Reference proteome</keyword>
<reference evidence="1 2" key="1">
    <citation type="submission" date="2019-06" db="EMBL/GenBank/DDBJ databases">
        <title>Pantoea dispersa Assembly.</title>
        <authorList>
            <person name="Wang J."/>
        </authorList>
    </citation>
    <scope>NUCLEOTIDE SEQUENCE [LARGE SCALE GENOMIC DNA]</scope>
    <source>
        <strain evidence="2">bio</strain>
    </source>
</reference>
<dbReference type="EMBL" id="VICF01000006">
    <property type="protein sequence ID" value="TQC71213.1"/>
    <property type="molecule type" value="Genomic_DNA"/>
</dbReference>
<evidence type="ECO:0000313" key="1">
    <source>
        <dbReference type="EMBL" id="TQC71213.1"/>
    </source>
</evidence>
<gene>
    <name evidence="1" type="ORF">FK492_15645</name>
</gene>
<name>A0ABY2ZVE0_9GAMM</name>